<proteinExistence type="predicted"/>
<evidence type="ECO:0000256" key="1">
    <source>
        <dbReference type="SAM" id="MobiDB-lite"/>
    </source>
</evidence>
<comment type="caution">
    <text evidence="3">The sequence shown here is derived from an EMBL/GenBank/DDBJ whole genome shotgun (WGS) entry which is preliminary data.</text>
</comment>
<feature type="compositionally biased region" description="Pro residues" evidence="1">
    <location>
        <begin position="32"/>
        <end position="56"/>
    </location>
</feature>
<feature type="region of interest" description="Disordered" evidence="1">
    <location>
        <begin position="23"/>
        <end position="58"/>
    </location>
</feature>
<name>A0A0E9MRV1_9SPHN</name>
<dbReference type="AlphaFoldDB" id="A0A0E9MRV1"/>
<feature type="chain" id="PRO_5002429368" description="Lipoprotein" evidence="2">
    <location>
        <begin position="20"/>
        <end position="269"/>
    </location>
</feature>
<dbReference type="Proteomes" id="UP000033202">
    <property type="component" value="Unassembled WGS sequence"/>
</dbReference>
<protein>
    <recommendedName>
        <fullName evidence="5">Lipoprotein</fullName>
    </recommendedName>
</protein>
<organism evidence="3 4">
    <name type="scientific">Sphingomonas changbaiensis NBRC 104936</name>
    <dbReference type="NCBI Taxonomy" id="1219043"/>
    <lineage>
        <taxon>Bacteria</taxon>
        <taxon>Pseudomonadati</taxon>
        <taxon>Pseudomonadota</taxon>
        <taxon>Alphaproteobacteria</taxon>
        <taxon>Sphingomonadales</taxon>
        <taxon>Sphingomonadaceae</taxon>
        <taxon>Sphingomonas</taxon>
    </lineage>
</organism>
<dbReference type="RefSeq" id="WP_052733937.1">
    <property type="nucleotide sequence ID" value="NZ_BBWU01000048.1"/>
</dbReference>
<dbReference type="OrthoDB" id="6382175at2"/>
<accession>A0A0E9MRV1</accession>
<keyword evidence="2" id="KW-0732">Signal</keyword>
<evidence type="ECO:0000256" key="2">
    <source>
        <dbReference type="SAM" id="SignalP"/>
    </source>
</evidence>
<gene>
    <name evidence="3" type="ORF">SCH01S_48_01480</name>
</gene>
<sequence length="269" mass="27162">MRIRLLLGMAAVALLGACGGDGSTMMPSPIETVPPGPTPTPKPAPSPTPAPTPTPLPTQRSVVAEFSFANDSNGFQAGFSDYVPGQESAVMFSAMPERLPSPLGNLSGFAVSGANPSNDVFLYIWKLVTGLTPNTPYSVTVSLHFATNAPPGCPGGPGENVTIKAGATPMAPANVTQANRVTVNFDKGNQATGGANAAVLGNFAQTAASGTCAQPLYAEKTLTTGATAPLVTSDANGQLWLVIGADSGFAGTTKIFFLDGAATFSPSTS</sequence>
<dbReference type="PROSITE" id="PS51257">
    <property type="entry name" value="PROKAR_LIPOPROTEIN"/>
    <property type="match status" value="1"/>
</dbReference>
<dbReference type="EMBL" id="BBWU01000048">
    <property type="protein sequence ID" value="GAO40487.1"/>
    <property type="molecule type" value="Genomic_DNA"/>
</dbReference>
<dbReference type="STRING" id="1219043.SCH01S_48_01480"/>
<evidence type="ECO:0000313" key="4">
    <source>
        <dbReference type="Proteomes" id="UP000033202"/>
    </source>
</evidence>
<feature type="signal peptide" evidence="2">
    <location>
        <begin position="1"/>
        <end position="19"/>
    </location>
</feature>
<evidence type="ECO:0000313" key="3">
    <source>
        <dbReference type="EMBL" id="GAO40487.1"/>
    </source>
</evidence>
<reference evidence="3 4" key="1">
    <citation type="submission" date="2015-04" db="EMBL/GenBank/DDBJ databases">
        <title>Whole genome shotgun sequence of Sphingomonas changbaiensis NBRC 104936.</title>
        <authorList>
            <person name="Katano-Makiyama Y."/>
            <person name="Hosoyama A."/>
            <person name="Hashimoto M."/>
            <person name="Noguchi M."/>
            <person name="Tsuchikane K."/>
            <person name="Ohji S."/>
            <person name="Yamazoe A."/>
            <person name="Ichikawa N."/>
            <person name="Kimura A."/>
            <person name="Fujita N."/>
        </authorList>
    </citation>
    <scope>NUCLEOTIDE SEQUENCE [LARGE SCALE GENOMIC DNA]</scope>
    <source>
        <strain evidence="3 4">NBRC 104936</strain>
    </source>
</reference>
<evidence type="ECO:0008006" key="5">
    <source>
        <dbReference type="Google" id="ProtNLM"/>
    </source>
</evidence>
<keyword evidence="4" id="KW-1185">Reference proteome</keyword>